<accession>A0A6C0HWH2</accession>
<evidence type="ECO:0000256" key="1">
    <source>
        <dbReference type="SAM" id="Phobius"/>
    </source>
</evidence>
<keyword evidence="1" id="KW-0472">Membrane</keyword>
<name>A0A6C0HWH2_9ZZZZ</name>
<dbReference type="EMBL" id="MN740016">
    <property type="protein sequence ID" value="QHT84233.1"/>
    <property type="molecule type" value="Genomic_DNA"/>
</dbReference>
<proteinExistence type="predicted"/>
<evidence type="ECO:0000313" key="2">
    <source>
        <dbReference type="EMBL" id="QHT84233.1"/>
    </source>
</evidence>
<keyword evidence="1" id="KW-1133">Transmembrane helix</keyword>
<keyword evidence="1" id="KW-0812">Transmembrane</keyword>
<organism evidence="2">
    <name type="scientific">viral metagenome</name>
    <dbReference type="NCBI Taxonomy" id="1070528"/>
    <lineage>
        <taxon>unclassified sequences</taxon>
        <taxon>metagenomes</taxon>
        <taxon>organismal metagenomes</taxon>
    </lineage>
</organism>
<feature type="transmembrane region" description="Helical" evidence="1">
    <location>
        <begin position="6"/>
        <end position="26"/>
    </location>
</feature>
<sequence length="79" mass="9102">MRITKYISIPIFALSFLLGLIAVYIVGQGEMRKIYVYPTPENLEKIQYKDNTETCFEFKQKEVACPTNPDEISKIPIQA</sequence>
<dbReference type="AlphaFoldDB" id="A0A6C0HWH2"/>
<reference evidence="2" key="1">
    <citation type="journal article" date="2020" name="Nature">
        <title>Giant virus diversity and host interactions through global metagenomics.</title>
        <authorList>
            <person name="Schulz F."/>
            <person name="Roux S."/>
            <person name="Paez-Espino D."/>
            <person name="Jungbluth S."/>
            <person name="Walsh D.A."/>
            <person name="Denef V.J."/>
            <person name="McMahon K.D."/>
            <person name="Konstantinidis K.T."/>
            <person name="Eloe-Fadrosh E.A."/>
            <person name="Kyrpides N.C."/>
            <person name="Woyke T."/>
        </authorList>
    </citation>
    <scope>NUCLEOTIDE SEQUENCE</scope>
    <source>
        <strain evidence="2">GVMAG-M-3300023184-16</strain>
    </source>
</reference>
<protein>
    <submittedName>
        <fullName evidence="2">Uncharacterized protein</fullName>
    </submittedName>
</protein>